<evidence type="ECO:0000259" key="2">
    <source>
        <dbReference type="Pfam" id="PF03732"/>
    </source>
</evidence>
<dbReference type="InterPro" id="IPR005162">
    <property type="entry name" value="Retrotrans_gag_dom"/>
</dbReference>
<comment type="caution">
    <text evidence="3">The sequence shown here is derived from an EMBL/GenBank/DDBJ whole genome shotgun (WGS) entry which is preliminary data.</text>
</comment>
<proteinExistence type="predicted"/>
<dbReference type="Gene3D" id="2.40.70.10">
    <property type="entry name" value="Acid Proteases"/>
    <property type="match status" value="1"/>
</dbReference>
<name>A0A834TNG4_9FABA</name>
<evidence type="ECO:0000313" key="4">
    <source>
        <dbReference type="Proteomes" id="UP000634136"/>
    </source>
</evidence>
<keyword evidence="3" id="KW-0239">DNA-directed DNA polymerase</keyword>
<keyword evidence="3" id="KW-0808">Transferase</keyword>
<dbReference type="PANTHER" id="PTHR33067">
    <property type="entry name" value="RNA-DIRECTED DNA POLYMERASE-RELATED"/>
    <property type="match status" value="1"/>
</dbReference>
<dbReference type="EMBL" id="JAAIUW010000007">
    <property type="protein sequence ID" value="KAF7824186.1"/>
    <property type="molecule type" value="Genomic_DNA"/>
</dbReference>
<dbReference type="Proteomes" id="UP000634136">
    <property type="component" value="Unassembled WGS sequence"/>
</dbReference>
<dbReference type="GO" id="GO:0003887">
    <property type="term" value="F:DNA-directed DNA polymerase activity"/>
    <property type="evidence" value="ECO:0007669"/>
    <property type="project" value="UniProtKB-KW"/>
</dbReference>
<keyword evidence="3" id="KW-0548">Nucleotidyltransferase</keyword>
<evidence type="ECO:0000313" key="3">
    <source>
        <dbReference type="EMBL" id="KAF7824186.1"/>
    </source>
</evidence>
<feature type="domain" description="Retrotransposon gag" evidence="2">
    <location>
        <begin position="142"/>
        <end position="182"/>
    </location>
</feature>
<organism evidence="3 4">
    <name type="scientific">Senna tora</name>
    <dbReference type="NCBI Taxonomy" id="362788"/>
    <lineage>
        <taxon>Eukaryota</taxon>
        <taxon>Viridiplantae</taxon>
        <taxon>Streptophyta</taxon>
        <taxon>Embryophyta</taxon>
        <taxon>Tracheophyta</taxon>
        <taxon>Spermatophyta</taxon>
        <taxon>Magnoliopsida</taxon>
        <taxon>eudicotyledons</taxon>
        <taxon>Gunneridae</taxon>
        <taxon>Pentapetalae</taxon>
        <taxon>rosids</taxon>
        <taxon>fabids</taxon>
        <taxon>Fabales</taxon>
        <taxon>Fabaceae</taxon>
        <taxon>Caesalpinioideae</taxon>
        <taxon>Cassia clade</taxon>
        <taxon>Senna</taxon>
    </lineage>
</organism>
<dbReference type="AlphaFoldDB" id="A0A834TNG4"/>
<dbReference type="Pfam" id="PF03732">
    <property type="entry name" value="Retrotrans_gag"/>
    <property type="match status" value="1"/>
</dbReference>
<evidence type="ECO:0000256" key="1">
    <source>
        <dbReference type="SAM" id="MobiDB-lite"/>
    </source>
</evidence>
<dbReference type="OrthoDB" id="1306017at2759"/>
<keyword evidence="4" id="KW-1185">Reference proteome</keyword>
<accession>A0A834TNG4</accession>
<gene>
    <name evidence="3" type="ORF">G2W53_022330</name>
</gene>
<reference evidence="3" key="1">
    <citation type="submission" date="2020-09" db="EMBL/GenBank/DDBJ databases">
        <title>Genome-Enabled Discovery of Anthraquinone Biosynthesis in Senna tora.</title>
        <authorList>
            <person name="Kang S.-H."/>
            <person name="Pandey R.P."/>
            <person name="Lee C.-M."/>
            <person name="Sim J.-S."/>
            <person name="Jeong J.-T."/>
            <person name="Choi B.-S."/>
            <person name="Jung M."/>
            <person name="Ginzburg D."/>
            <person name="Zhao K."/>
            <person name="Won S.Y."/>
            <person name="Oh T.-J."/>
            <person name="Yu Y."/>
            <person name="Kim N.-H."/>
            <person name="Lee O.R."/>
            <person name="Lee T.-H."/>
            <person name="Bashyal P."/>
            <person name="Kim T.-S."/>
            <person name="Lee W.-H."/>
            <person name="Kawkins C."/>
            <person name="Kim C.-K."/>
            <person name="Kim J.S."/>
            <person name="Ahn B.O."/>
            <person name="Rhee S.Y."/>
            <person name="Sohng J.K."/>
        </authorList>
    </citation>
    <scope>NUCLEOTIDE SEQUENCE</scope>
    <source>
        <tissue evidence="3">Leaf</tissue>
    </source>
</reference>
<protein>
    <submittedName>
        <fullName evidence="3">DNA-directed DNA polymerase</fullName>
    </submittedName>
</protein>
<dbReference type="InterPro" id="IPR021109">
    <property type="entry name" value="Peptidase_aspartic_dom_sf"/>
</dbReference>
<dbReference type="PANTHER" id="PTHR33067:SF39">
    <property type="entry name" value="TRANSCRIPTION FACTOR INTERACTOR AND REGULATOR CCHC(ZN) FAMILY"/>
    <property type="match status" value="1"/>
</dbReference>
<sequence>MIRTTHGKEFYFDSEIEKTVKKLRKEAKAVKRALNSITLTEEFDNLFDLSGLFAEEGPSLINMAEEKTLKELDAPPIQQAPLCITAANLQAPLELKSGLIHLLPKFRRLANEDPYNHWKEFHVVCSSMKPDRITEGQIKLRAFPFSLEDTAKKWLFYLPAGSITSWEKMMKMFLERYYPASRVYNVSFPQHGIPEQAFINFFYEGLLPSARSSINGAAGGSLVEKILSEAKRLIEIVASTSRQFGERQEGVNESITYPEGKIEDVLVKVDKFIIILDFEADKDVPIILGRPFLATGRTLIDVQKGELTMRVLNEQVTFNVFKAMKHLDDVEECSRISVIDTLTSSEFINHSLNPLETALVLNSKDLDETTLEQIGIQEQKEHKGTQTNGEIQDMAPPKTAASPLKRKARFYDRCFASPIAENRYNRLFSQSTTGIQERGLELDPEGDPDRSMIDTVDVLHWVDFIKHPTTAGMLSVVQEFYANFANKDAEERVFVRGKRVAITRRNH</sequence>
<feature type="region of interest" description="Disordered" evidence="1">
    <location>
        <begin position="380"/>
        <end position="399"/>
    </location>
</feature>